<dbReference type="Proteomes" id="UP000574390">
    <property type="component" value="Unassembled WGS sequence"/>
</dbReference>
<evidence type="ECO:0000256" key="2">
    <source>
        <dbReference type="ARBA" id="ARBA00009466"/>
    </source>
</evidence>
<dbReference type="EMBL" id="JABANM010038263">
    <property type="protein sequence ID" value="KAF4677635.1"/>
    <property type="molecule type" value="Genomic_DNA"/>
</dbReference>
<sequence>MEFLVGVLASSFNTTTRIELEAFVLSLFAKCNGPPQEFTRCVQDFLVGLREFSGTTPEELDTYEQDKRKALNELLQGRTVQNEAAKAEFLQMDKMVPGLVPQYHPLRDGQ</sequence>
<keyword evidence="3" id="KW-0813">Transport</keyword>
<dbReference type="InterPro" id="IPR011989">
    <property type="entry name" value="ARM-like"/>
</dbReference>
<dbReference type="GO" id="GO:0005049">
    <property type="term" value="F:nuclear export signal receptor activity"/>
    <property type="evidence" value="ECO:0007669"/>
    <property type="project" value="InterPro"/>
</dbReference>
<comment type="subcellular location">
    <subcellularLocation>
        <location evidence="1">Nucleus</location>
    </subcellularLocation>
</comment>
<dbReference type="SUPFAM" id="SSF48371">
    <property type="entry name" value="ARM repeat"/>
    <property type="match status" value="1"/>
</dbReference>
<dbReference type="Pfam" id="PF08767">
    <property type="entry name" value="CRM1_C"/>
    <property type="match status" value="1"/>
</dbReference>
<organism evidence="7 8">
    <name type="scientific">Perkinsus olseni</name>
    <name type="common">Perkinsus atlanticus</name>
    <dbReference type="NCBI Taxonomy" id="32597"/>
    <lineage>
        <taxon>Eukaryota</taxon>
        <taxon>Sar</taxon>
        <taxon>Alveolata</taxon>
        <taxon>Perkinsozoa</taxon>
        <taxon>Perkinsea</taxon>
        <taxon>Perkinsida</taxon>
        <taxon>Perkinsidae</taxon>
        <taxon>Perkinsus</taxon>
    </lineage>
</organism>
<evidence type="ECO:0000256" key="4">
    <source>
        <dbReference type="ARBA" id="ARBA00022927"/>
    </source>
</evidence>
<name>A0A7J6N196_PEROL</name>
<keyword evidence="5" id="KW-0539">Nucleus</keyword>
<evidence type="ECO:0000313" key="8">
    <source>
        <dbReference type="Proteomes" id="UP000574390"/>
    </source>
</evidence>
<accession>A0A7J6N196</accession>
<protein>
    <submittedName>
        <fullName evidence="7">Exportin-1</fullName>
    </submittedName>
</protein>
<evidence type="ECO:0000256" key="5">
    <source>
        <dbReference type="ARBA" id="ARBA00023242"/>
    </source>
</evidence>
<dbReference type="Gene3D" id="1.25.10.10">
    <property type="entry name" value="Leucine-rich Repeat Variant"/>
    <property type="match status" value="1"/>
</dbReference>
<gene>
    <name evidence="7" type="primary">XPO1_9</name>
    <name evidence="7" type="ORF">FOZ62_030636</name>
</gene>
<comment type="caution">
    <text evidence="7">The sequence shown here is derived from an EMBL/GenBank/DDBJ whole genome shotgun (WGS) entry which is preliminary data.</text>
</comment>
<comment type="similarity">
    <text evidence="2">Belongs to the exportin family.</text>
</comment>
<evidence type="ECO:0000259" key="6">
    <source>
        <dbReference type="Pfam" id="PF08767"/>
    </source>
</evidence>
<keyword evidence="4" id="KW-0653">Protein transport</keyword>
<dbReference type="InterPro" id="IPR014877">
    <property type="entry name" value="XPO1_C_dom"/>
</dbReference>
<dbReference type="InterPro" id="IPR016024">
    <property type="entry name" value="ARM-type_fold"/>
</dbReference>
<evidence type="ECO:0000256" key="1">
    <source>
        <dbReference type="ARBA" id="ARBA00004123"/>
    </source>
</evidence>
<reference evidence="7 8" key="1">
    <citation type="submission" date="2020-04" db="EMBL/GenBank/DDBJ databases">
        <title>Perkinsus olseni comparative genomics.</title>
        <authorList>
            <person name="Bogema D.R."/>
        </authorList>
    </citation>
    <scope>NUCLEOTIDE SEQUENCE [LARGE SCALE GENOMIC DNA]</scope>
    <source>
        <strain evidence="7">ATCC PRA-205</strain>
    </source>
</reference>
<feature type="domain" description="Exportin-1 C-terminal" evidence="6">
    <location>
        <begin position="2"/>
        <end position="54"/>
    </location>
</feature>
<dbReference type="GO" id="GO:0005634">
    <property type="term" value="C:nucleus"/>
    <property type="evidence" value="ECO:0007669"/>
    <property type="project" value="UniProtKB-SubCell"/>
</dbReference>
<proteinExistence type="inferred from homology"/>
<dbReference type="AlphaFoldDB" id="A0A7J6N196"/>
<evidence type="ECO:0000256" key="3">
    <source>
        <dbReference type="ARBA" id="ARBA00022448"/>
    </source>
</evidence>
<evidence type="ECO:0000313" key="7">
    <source>
        <dbReference type="EMBL" id="KAF4677635.1"/>
    </source>
</evidence>
<dbReference type="GO" id="GO:0015031">
    <property type="term" value="P:protein transport"/>
    <property type="evidence" value="ECO:0007669"/>
    <property type="project" value="UniProtKB-KW"/>
</dbReference>